<gene>
    <name evidence="1" type="ORF">L917_13025</name>
</gene>
<dbReference type="AlphaFoldDB" id="W2KU08"/>
<proteinExistence type="predicted"/>
<dbReference type="OrthoDB" id="127831at2759"/>
<organism evidence="1">
    <name type="scientific">Phytophthora nicotianae</name>
    <name type="common">Potato buckeye rot agent</name>
    <name type="synonym">Phytophthora parasitica</name>
    <dbReference type="NCBI Taxonomy" id="4792"/>
    <lineage>
        <taxon>Eukaryota</taxon>
        <taxon>Sar</taxon>
        <taxon>Stramenopiles</taxon>
        <taxon>Oomycota</taxon>
        <taxon>Peronosporomycetes</taxon>
        <taxon>Peronosporales</taxon>
        <taxon>Peronosporaceae</taxon>
        <taxon>Phytophthora</taxon>
    </lineage>
</organism>
<sequence length="175" mass="19821">MYAPRIPHPAIVSRLFDFDFDSCSLSVLHFLRWDIDAQINTEKTKTVNLRNFSPKVELADIPEHPEYWDLLEVISVLHTFAQEFFDVHTQALVAAAKKFGDRLSREIVVLASWFTSVFGAYRTAVINAVSLGLCIRSAVQNRFNTQDGEISKLLFQLVREPPRSATTLPTAPTQV</sequence>
<feature type="non-terminal residue" evidence="1">
    <location>
        <position position="175"/>
    </location>
</feature>
<name>W2KU08_PHYNI</name>
<protein>
    <submittedName>
        <fullName evidence="1">Uncharacterized protein</fullName>
    </submittedName>
</protein>
<reference evidence="1" key="1">
    <citation type="submission" date="2013-11" db="EMBL/GenBank/DDBJ databases">
        <title>The Genome Sequence of Phytophthora parasitica CHvinca01.</title>
        <authorList>
            <consortium name="The Broad Institute Genomics Platform"/>
            <person name="Russ C."/>
            <person name="Tyler B."/>
            <person name="Panabieres F."/>
            <person name="Shan W."/>
            <person name="Tripathy S."/>
            <person name="Grunwald N."/>
            <person name="Machado M."/>
            <person name="Johnson C.S."/>
            <person name="Arredondo F."/>
            <person name="Hong C."/>
            <person name="Coffey M."/>
            <person name="Young S.K."/>
            <person name="Zeng Q."/>
            <person name="Gargeya S."/>
            <person name="Fitzgerald M."/>
            <person name="Abouelleil A."/>
            <person name="Alvarado L."/>
            <person name="Chapman S.B."/>
            <person name="Gainer-Dewar J."/>
            <person name="Goldberg J."/>
            <person name="Griggs A."/>
            <person name="Gujja S."/>
            <person name="Hansen M."/>
            <person name="Howarth C."/>
            <person name="Imamovic A."/>
            <person name="Ireland A."/>
            <person name="Larimer J."/>
            <person name="McCowan C."/>
            <person name="Murphy C."/>
            <person name="Pearson M."/>
            <person name="Poon T.W."/>
            <person name="Priest M."/>
            <person name="Roberts A."/>
            <person name="Saif S."/>
            <person name="Shea T."/>
            <person name="Sykes S."/>
            <person name="Wortman J."/>
            <person name="Nusbaum C."/>
            <person name="Birren B."/>
        </authorList>
    </citation>
    <scope>NUCLEOTIDE SEQUENCE [LARGE SCALE GENOMIC DNA]</scope>
    <source>
        <strain evidence="1">CHvinca01</strain>
    </source>
</reference>
<dbReference type="EMBL" id="KI680997">
    <property type="protein sequence ID" value="ETL87860.1"/>
    <property type="molecule type" value="Genomic_DNA"/>
</dbReference>
<dbReference type="VEuPathDB" id="FungiDB:PPTG_24036"/>
<dbReference type="Proteomes" id="UP000054423">
    <property type="component" value="Unassembled WGS sequence"/>
</dbReference>
<evidence type="ECO:0000313" key="1">
    <source>
        <dbReference type="EMBL" id="ETL87860.1"/>
    </source>
</evidence>
<accession>W2KU08</accession>